<feature type="transmembrane region" description="Helical" evidence="8">
    <location>
        <begin position="807"/>
        <end position="825"/>
    </location>
</feature>
<dbReference type="InterPro" id="IPR029044">
    <property type="entry name" value="Nucleotide-diphossugar_trans"/>
</dbReference>
<feature type="compositionally biased region" description="Polar residues" evidence="7">
    <location>
        <begin position="73"/>
        <end position="82"/>
    </location>
</feature>
<gene>
    <name evidence="10" type="ORF">Slin15195_G038700</name>
</gene>
<dbReference type="GO" id="GO:0016757">
    <property type="term" value="F:glycosyltransferase activity"/>
    <property type="evidence" value="ECO:0007669"/>
    <property type="project" value="UniProtKB-KW"/>
</dbReference>
<feature type="compositionally biased region" description="Polar residues" evidence="7">
    <location>
        <begin position="89"/>
        <end position="123"/>
    </location>
</feature>
<feature type="transmembrane region" description="Helical" evidence="8">
    <location>
        <begin position="346"/>
        <end position="367"/>
    </location>
</feature>
<feature type="transmembrane region" description="Helical" evidence="8">
    <location>
        <begin position="674"/>
        <end position="695"/>
    </location>
</feature>
<dbReference type="InterPro" id="IPR001173">
    <property type="entry name" value="Glyco_trans_2-like"/>
</dbReference>
<keyword evidence="3" id="KW-0808">Transferase</keyword>
<evidence type="ECO:0000256" key="7">
    <source>
        <dbReference type="SAM" id="MobiDB-lite"/>
    </source>
</evidence>
<dbReference type="SUPFAM" id="SSF53448">
    <property type="entry name" value="Nucleotide-diphospho-sugar transferases"/>
    <property type="match status" value="1"/>
</dbReference>
<feature type="region of interest" description="Disordered" evidence="7">
    <location>
        <begin position="254"/>
        <end position="305"/>
    </location>
</feature>
<protein>
    <submittedName>
        <fullName evidence="10">Glycosyltransferase 2, nucleotide-diphospho-sugar transferase</fullName>
    </submittedName>
</protein>
<keyword evidence="2" id="KW-0328">Glycosyltransferase</keyword>
<dbReference type="GO" id="GO:0016020">
    <property type="term" value="C:membrane"/>
    <property type="evidence" value="ECO:0007669"/>
    <property type="project" value="UniProtKB-SubCell"/>
</dbReference>
<feature type="region of interest" description="Disordered" evidence="7">
    <location>
        <begin position="1"/>
        <end position="31"/>
    </location>
</feature>
<organism evidence="10 11">
    <name type="scientific">Septoria linicola</name>
    <dbReference type="NCBI Taxonomy" id="215465"/>
    <lineage>
        <taxon>Eukaryota</taxon>
        <taxon>Fungi</taxon>
        <taxon>Dikarya</taxon>
        <taxon>Ascomycota</taxon>
        <taxon>Pezizomycotina</taxon>
        <taxon>Dothideomycetes</taxon>
        <taxon>Dothideomycetidae</taxon>
        <taxon>Mycosphaerellales</taxon>
        <taxon>Mycosphaerellaceae</taxon>
        <taxon>Septoria</taxon>
    </lineage>
</organism>
<feature type="transmembrane region" description="Helical" evidence="8">
    <location>
        <begin position="776"/>
        <end position="795"/>
    </location>
</feature>
<evidence type="ECO:0000256" key="4">
    <source>
        <dbReference type="ARBA" id="ARBA00022692"/>
    </source>
</evidence>
<sequence>MPVSRQQAEELRINVADVDEQTTNRKQTETEVDLERLAAQLRDLQRSSRQFVNKQHANDSSYAASSSAYSDDGSQGNDSTGIDTPPTLAASSCPTPTRDSMPRTPSNLSQLTTYFQAPKSASGSARLRTGSPLGLESSSTADLSVPATIPEDGRPSIPQIPHVHQQPKSRLSLAASVVADEPQAEAGAESRPRSSSLIIPASDSPTSSRPRSSSLPAVIDYEHLTNWFQTRDHERDLIVPVTHTNTGLEEEAYVKPEDEIEQIGDEVPPTEAKATRKKLQKRRRPGKTPSEKVSPLGGSQESDTSIWSRAKESFVSTYCPSEAPPLILPSGPSDFEKTLYLKTNRLGLYTFGVFSFLSLSVGMWLFVISFVGFYWFGALVFLLQLYLVISYTVSICGKDYDFEKHKKILEEHPVSPLTAPSVDIYLPCCKEPIEVLENTYKYVKQLDYPQDKLRVYVLDDGASDAVHAMATQYGYEYICREDRPRLKKAGNLRWAFARTEGDFFAIFDADFCPRPDFLQEIIPIHQAKPDTAIVQTPQFFRTSADQSWVEQGAGGVQELFYRVVQVNRNRFGASICVGSNAVYRRAALEEVGGTAEIGFSEDVHTGFYAVNRGWKVRYLPLCLACGICPDTPRAFFSQQMRWCMGSTTLLTNMDFWRSKLNPVQKICYLSGMMYYSAISLSIFINPLPGILMLWIRPQYVRYYNLAFAVPSIVYSIIAIRCWAKARYGFNVQFIMVIQSYAYLTAIKDRLFGRALAWVPSGDTKAHKNNKYRNMRILAWCWSITTVGAVIAGTVYQILRGLPWYDCLPLIVLMLFNLFLAHRFLFWSGKI</sequence>
<dbReference type="Pfam" id="PF00535">
    <property type="entry name" value="Glycos_transf_2"/>
    <property type="match status" value="1"/>
</dbReference>
<keyword evidence="6 8" id="KW-0472">Membrane</keyword>
<feature type="transmembrane region" description="Helical" evidence="8">
    <location>
        <begin position="373"/>
        <end position="397"/>
    </location>
</feature>
<accession>A0A9Q9EG81</accession>
<keyword evidence="11" id="KW-1185">Reference proteome</keyword>
<evidence type="ECO:0000256" key="5">
    <source>
        <dbReference type="ARBA" id="ARBA00022989"/>
    </source>
</evidence>
<feature type="compositionally biased region" description="Basic residues" evidence="7">
    <location>
        <begin position="275"/>
        <end position="286"/>
    </location>
</feature>
<dbReference type="PANTHER" id="PTHR43867:SF2">
    <property type="entry name" value="CELLULOSE SYNTHASE CATALYTIC SUBUNIT A [UDP-FORMING]"/>
    <property type="match status" value="1"/>
</dbReference>
<proteinExistence type="predicted"/>
<name>A0A9Q9EG81_9PEZI</name>
<feature type="compositionally biased region" description="Low complexity" evidence="7">
    <location>
        <begin position="200"/>
        <end position="214"/>
    </location>
</feature>
<dbReference type="Gene3D" id="3.90.550.10">
    <property type="entry name" value="Spore Coat Polysaccharide Biosynthesis Protein SpsA, Chain A"/>
    <property type="match status" value="1"/>
</dbReference>
<feature type="compositionally biased region" description="Basic and acidic residues" evidence="7">
    <location>
        <begin position="22"/>
        <end position="31"/>
    </location>
</feature>
<dbReference type="Proteomes" id="UP001056384">
    <property type="component" value="Chromosome 3"/>
</dbReference>
<evidence type="ECO:0000256" key="1">
    <source>
        <dbReference type="ARBA" id="ARBA00004141"/>
    </source>
</evidence>
<evidence type="ECO:0000259" key="9">
    <source>
        <dbReference type="Pfam" id="PF00535"/>
    </source>
</evidence>
<keyword evidence="4 8" id="KW-0812">Transmembrane</keyword>
<keyword evidence="5 8" id="KW-1133">Transmembrane helix</keyword>
<dbReference type="PANTHER" id="PTHR43867">
    <property type="entry name" value="CELLULOSE SYNTHASE CATALYTIC SUBUNIT A [UDP-FORMING]"/>
    <property type="match status" value="1"/>
</dbReference>
<evidence type="ECO:0000256" key="8">
    <source>
        <dbReference type="SAM" id="Phobius"/>
    </source>
</evidence>
<comment type="subcellular location">
    <subcellularLocation>
        <location evidence="1">Membrane</location>
        <topology evidence="1">Multi-pass membrane protein</topology>
    </subcellularLocation>
</comment>
<dbReference type="InterPro" id="IPR050321">
    <property type="entry name" value="Glycosyltr_2/OpgH_subfam"/>
</dbReference>
<feature type="transmembrane region" description="Helical" evidence="8">
    <location>
        <begin position="701"/>
        <end position="723"/>
    </location>
</feature>
<evidence type="ECO:0000313" key="10">
    <source>
        <dbReference type="EMBL" id="USW50551.1"/>
    </source>
</evidence>
<evidence type="ECO:0000256" key="2">
    <source>
        <dbReference type="ARBA" id="ARBA00022676"/>
    </source>
</evidence>
<dbReference type="EMBL" id="CP099420">
    <property type="protein sequence ID" value="USW50551.1"/>
    <property type="molecule type" value="Genomic_DNA"/>
</dbReference>
<evidence type="ECO:0000313" key="11">
    <source>
        <dbReference type="Proteomes" id="UP001056384"/>
    </source>
</evidence>
<feature type="domain" description="Glycosyltransferase 2-like" evidence="9">
    <location>
        <begin position="424"/>
        <end position="591"/>
    </location>
</feature>
<reference evidence="10" key="1">
    <citation type="submission" date="2022-06" db="EMBL/GenBank/DDBJ databases">
        <title>Complete genome sequences of two strains of the flax pathogen Septoria linicola.</title>
        <authorList>
            <person name="Lapalu N."/>
            <person name="Simon A."/>
            <person name="Demenou B."/>
            <person name="Paumier D."/>
            <person name="Guillot M.-P."/>
            <person name="Gout L."/>
            <person name="Valade R."/>
        </authorList>
    </citation>
    <scope>NUCLEOTIDE SEQUENCE</scope>
    <source>
        <strain evidence="10">SE15195</strain>
    </source>
</reference>
<feature type="region of interest" description="Disordered" evidence="7">
    <location>
        <begin position="48"/>
        <end position="214"/>
    </location>
</feature>
<dbReference type="AlphaFoldDB" id="A0A9Q9EG81"/>
<feature type="compositionally biased region" description="Low complexity" evidence="7">
    <location>
        <begin position="59"/>
        <end position="72"/>
    </location>
</feature>
<evidence type="ECO:0000256" key="3">
    <source>
        <dbReference type="ARBA" id="ARBA00022679"/>
    </source>
</evidence>
<evidence type="ECO:0000256" key="6">
    <source>
        <dbReference type="ARBA" id="ARBA00023136"/>
    </source>
</evidence>
<dbReference type="CDD" id="cd06421">
    <property type="entry name" value="CESA_CelA_like"/>
    <property type="match status" value="1"/>
</dbReference>